<dbReference type="EMBL" id="CP002903">
    <property type="protein sequence ID" value="AEJ61528.1"/>
    <property type="molecule type" value="Genomic_DNA"/>
</dbReference>
<dbReference type="RefSeq" id="WP_014624871.1">
    <property type="nucleotide sequence ID" value="NC_017583.1"/>
</dbReference>
<dbReference type="NCBIfam" id="NF047734">
    <property type="entry name" value="antiphage_MADS4"/>
    <property type="match status" value="1"/>
</dbReference>
<dbReference type="KEGG" id="stq:Spith_1263"/>
<proteinExistence type="predicted"/>
<sequence length="207" mass="23571">MRVDLVVLVADKDMEVAIRRLLQCRADSLKIRGNITFAVHTHPQRDPGVLNDGVNFLRNFVGKCSHALVLFDREGCGREHLSAERLEEEMEAQLHRNGWSRESVSVIVLDPELEIWVWSGSSHVSKVIGLSEQELDSLLKEVPCNALKKPLRPKEALKEALRRSTRPFSSSIFDSLAKDVSLTKCQDRAFKKFKATLRRWFPPQDLA</sequence>
<dbReference type="InterPro" id="IPR059210">
    <property type="entry name" value="MADS4-like"/>
</dbReference>
<keyword evidence="2" id="KW-1185">Reference proteome</keyword>
<name>G0GFB4_WINT7</name>
<protein>
    <recommendedName>
        <fullName evidence="3">DUF4276 family protein</fullName>
    </recommendedName>
</protein>
<evidence type="ECO:0000313" key="2">
    <source>
        <dbReference type="Proteomes" id="UP000007254"/>
    </source>
</evidence>
<organism evidence="1 2">
    <name type="scientific">Winmispira thermophila (strain ATCC 700085 / DSM 6578 / Z-1203)</name>
    <name type="common">Spirochaeta thermophila</name>
    <dbReference type="NCBI Taxonomy" id="869211"/>
    <lineage>
        <taxon>Bacteria</taxon>
        <taxon>Pseudomonadati</taxon>
        <taxon>Spirochaetota</taxon>
        <taxon>Spirochaetia</taxon>
        <taxon>Winmispirales</taxon>
        <taxon>Winmispiraceae</taxon>
        <taxon>Winmispira</taxon>
    </lineage>
</organism>
<dbReference type="Proteomes" id="UP000007254">
    <property type="component" value="Chromosome"/>
</dbReference>
<reference evidence="1 2" key="1">
    <citation type="submission" date="2011-06" db="EMBL/GenBank/DDBJ databases">
        <title>The complete genome of Spirochaeta thermophila DSM 6578.</title>
        <authorList>
            <consortium name="US DOE Joint Genome Institute (JGI-PGF)"/>
            <person name="Lucas S."/>
            <person name="Lapidus A."/>
            <person name="Bruce D."/>
            <person name="Goodwin L."/>
            <person name="Pitluck S."/>
            <person name="Peters L."/>
            <person name="Kyrpides N."/>
            <person name="Mavromatis K."/>
            <person name="Ivanova N."/>
            <person name="Mikailova N."/>
            <person name="Pagani I."/>
            <person name="Chertkov O."/>
            <person name="Detter J.C."/>
            <person name="Tapia R."/>
            <person name="Han C."/>
            <person name="Land M."/>
            <person name="Hauser L."/>
            <person name="Markowitz V."/>
            <person name="Cheng J.-F."/>
            <person name="Hugenholtz P."/>
            <person name="Woyke T."/>
            <person name="Wu D."/>
            <person name="Spring S."/>
            <person name="Merkhoffer B."/>
            <person name="Schneider S."/>
            <person name="Klenk H.-P."/>
            <person name="Eisen J.A."/>
        </authorList>
    </citation>
    <scope>NUCLEOTIDE SEQUENCE [LARGE SCALE GENOMIC DNA]</scope>
    <source>
        <strain evidence="2">ATCC 700085 / DSM 6578 / Z-1203</strain>
    </source>
</reference>
<gene>
    <name evidence="1" type="ordered locus">Spith_1263</name>
</gene>
<dbReference type="STRING" id="869211.Spith_1263"/>
<evidence type="ECO:0008006" key="3">
    <source>
        <dbReference type="Google" id="ProtNLM"/>
    </source>
</evidence>
<dbReference type="AlphaFoldDB" id="G0GFB4"/>
<evidence type="ECO:0000313" key="1">
    <source>
        <dbReference type="EMBL" id="AEJ61528.1"/>
    </source>
</evidence>
<dbReference type="HOGENOM" id="CLU_1293073_0_0_12"/>
<accession>G0GFB4</accession>